<dbReference type="Pfam" id="PF13683">
    <property type="entry name" value="rve_3"/>
    <property type="match status" value="1"/>
</dbReference>
<dbReference type="SUPFAM" id="SSF53098">
    <property type="entry name" value="Ribonuclease H-like"/>
    <property type="match status" value="1"/>
</dbReference>
<dbReference type="InterPro" id="IPR048020">
    <property type="entry name" value="Transpos_IS3"/>
</dbReference>
<dbReference type="GO" id="GO:0015074">
    <property type="term" value="P:DNA integration"/>
    <property type="evidence" value="ECO:0007669"/>
    <property type="project" value="InterPro"/>
</dbReference>
<dbReference type="GO" id="GO:0003676">
    <property type="term" value="F:nucleic acid binding"/>
    <property type="evidence" value="ECO:0007669"/>
    <property type="project" value="InterPro"/>
</dbReference>
<reference evidence="3 5" key="1">
    <citation type="journal article" date="2022" name="ISME Commun">
        <title>Vulcanimicrobium alpinus gen. nov. sp. nov., the first cultivated representative of the candidate phylum 'Eremiobacterota', is a metabolically versatile aerobic anoxygenic phototroph.</title>
        <authorList>
            <person name="Yabe S."/>
            <person name="Muto K."/>
            <person name="Abe K."/>
            <person name="Yokota A."/>
            <person name="Staudigel H."/>
            <person name="Tebo B.M."/>
        </authorList>
    </citation>
    <scope>NUCLEOTIDE SEQUENCE [LARGE SCALE GENOMIC DNA]</scope>
    <source>
        <strain evidence="3 5">WC8-2</strain>
    </source>
</reference>
<dbReference type="NCBIfam" id="NF033516">
    <property type="entry name" value="transpos_IS3"/>
    <property type="match status" value="1"/>
</dbReference>
<evidence type="ECO:0000256" key="1">
    <source>
        <dbReference type="ARBA" id="ARBA00002286"/>
    </source>
</evidence>
<dbReference type="KEGG" id="vab:WPS_30580"/>
<dbReference type="PROSITE" id="PS50994">
    <property type="entry name" value="INTEGRASE"/>
    <property type="match status" value="1"/>
</dbReference>
<proteinExistence type="predicted"/>
<dbReference type="Proteomes" id="UP001317532">
    <property type="component" value="Chromosome"/>
</dbReference>
<keyword evidence="5" id="KW-1185">Reference proteome</keyword>
<dbReference type="EMBL" id="AP025523">
    <property type="protein sequence ID" value="BDE07782.1"/>
    <property type="molecule type" value="Genomic_DNA"/>
</dbReference>
<dbReference type="EMBL" id="AP025523">
    <property type="protein sequence ID" value="BDE06259.1"/>
    <property type="molecule type" value="Genomic_DNA"/>
</dbReference>
<dbReference type="InterPro" id="IPR012337">
    <property type="entry name" value="RNaseH-like_sf"/>
</dbReference>
<dbReference type="Gene3D" id="3.30.420.10">
    <property type="entry name" value="Ribonuclease H-like superfamily/Ribonuclease H"/>
    <property type="match status" value="1"/>
</dbReference>
<evidence type="ECO:0000313" key="3">
    <source>
        <dbReference type="EMBL" id="BDE06259.1"/>
    </source>
</evidence>
<protein>
    <submittedName>
        <fullName evidence="3">Insertion element protein</fullName>
    </submittedName>
</protein>
<evidence type="ECO:0000259" key="2">
    <source>
        <dbReference type="PROSITE" id="PS50994"/>
    </source>
</evidence>
<dbReference type="AlphaFoldDB" id="A0AAN1XVP7"/>
<dbReference type="KEGG" id="vab:WPS_15350"/>
<name>A0AAN1XVP7_UNVUL</name>
<evidence type="ECO:0000313" key="5">
    <source>
        <dbReference type="Proteomes" id="UP001317532"/>
    </source>
</evidence>
<dbReference type="Pfam" id="PF13276">
    <property type="entry name" value="HTH_21"/>
    <property type="match status" value="1"/>
</dbReference>
<dbReference type="PANTHER" id="PTHR47515">
    <property type="entry name" value="LOW CALCIUM RESPONSE LOCUS PROTEIN T"/>
    <property type="match status" value="1"/>
</dbReference>
<organism evidence="3 5">
    <name type="scientific">Vulcanimicrobium alpinum</name>
    <dbReference type="NCBI Taxonomy" id="3016050"/>
    <lineage>
        <taxon>Bacteria</taxon>
        <taxon>Bacillati</taxon>
        <taxon>Vulcanimicrobiota</taxon>
        <taxon>Vulcanimicrobiia</taxon>
        <taxon>Vulcanimicrobiales</taxon>
        <taxon>Vulcanimicrobiaceae</taxon>
        <taxon>Vulcanimicrobium</taxon>
    </lineage>
</organism>
<dbReference type="InterPro" id="IPR001584">
    <property type="entry name" value="Integrase_cat-core"/>
</dbReference>
<feature type="domain" description="Integrase catalytic" evidence="2">
    <location>
        <begin position="101"/>
        <end position="262"/>
    </location>
</feature>
<dbReference type="InterPro" id="IPR036397">
    <property type="entry name" value="RNaseH_sf"/>
</dbReference>
<accession>A0AAN1XVP7</accession>
<sequence>MRALQDLGVSQRAACRIARCPRSVAQYRVRRTDDPALLERLKALAAERRRFGYRRLTIMLRREGFVVNHKRVHRIYRNAGLQLRSRRKRGVRYVRGNVVPPVTRPNERWSLDFVHDALSNGRKFRSLTIIDDFTRESIGIEVDFSLTGERVVRVLSRLAQERGLPPTLKFDNGTEFTSNAMLGWAARVNVELHFIEPGKPTQNGSVESFNGRFRDELLNEHAFPTLFHARTAIEAWRVDYNHRRPHTALGGLTPAEFIEHHRTTPNSRLSAA</sequence>
<comment type="function">
    <text evidence="1">Involved in the transposition of the insertion sequence.</text>
</comment>
<dbReference type="PANTHER" id="PTHR47515:SF1">
    <property type="entry name" value="BLR2054 PROTEIN"/>
    <property type="match status" value="1"/>
</dbReference>
<dbReference type="InterPro" id="IPR025948">
    <property type="entry name" value="HTH-like_dom"/>
</dbReference>
<evidence type="ECO:0000313" key="4">
    <source>
        <dbReference type="EMBL" id="BDE07782.1"/>
    </source>
</evidence>
<gene>
    <name evidence="3" type="ORF">WPS_15350</name>
    <name evidence="4" type="ORF">WPS_30580</name>
</gene>